<evidence type="ECO:0000256" key="1">
    <source>
        <dbReference type="SAM" id="Phobius"/>
    </source>
</evidence>
<evidence type="ECO:0008006" key="4">
    <source>
        <dbReference type="Google" id="ProtNLM"/>
    </source>
</evidence>
<name>A0A0D2WJ51_CAPO3</name>
<feature type="transmembrane region" description="Helical" evidence="1">
    <location>
        <begin position="329"/>
        <end position="349"/>
    </location>
</feature>
<keyword evidence="1" id="KW-0472">Membrane</keyword>
<protein>
    <recommendedName>
        <fullName evidence="4">Transmembrane protein</fullName>
    </recommendedName>
</protein>
<dbReference type="PANTHER" id="PTHR20948">
    <property type="entry name" value="TRANSMEMBRANE PROTEIN 164"/>
    <property type="match status" value="1"/>
</dbReference>
<gene>
    <name evidence="2" type="ORF">CAOG_001402</name>
</gene>
<feature type="transmembrane region" description="Helical" evidence="1">
    <location>
        <begin position="220"/>
        <end position="238"/>
    </location>
</feature>
<evidence type="ECO:0000313" key="2">
    <source>
        <dbReference type="EMBL" id="KJE90020.1"/>
    </source>
</evidence>
<dbReference type="PhylomeDB" id="A0A0D2WJ51"/>
<accession>A0A0D2WJ51</accession>
<keyword evidence="1" id="KW-0812">Transmembrane</keyword>
<dbReference type="EMBL" id="KE346361">
    <property type="protein sequence ID" value="KJE90020.1"/>
    <property type="molecule type" value="Genomic_DNA"/>
</dbReference>
<feature type="transmembrane region" description="Helical" evidence="1">
    <location>
        <begin position="250"/>
        <end position="270"/>
    </location>
</feature>
<dbReference type="AlphaFoldDB" id="A0A0D2WJ51"/>
<dbReference type="Proteomes" id="UP000008743">
    <property type="component" value="Unassembled WGS sequence"/>
</dbReference>
<proteinExistence type="predicted"/>
<feature type="transmembrane region" description="Helical" evidence="1">
    <location>
        <begin position="190"/>
        <end position="211"/>
    </location>
</feature>
<dbReference type="OrthoDB" id="17328at2759"/>
<feature type="transmembrane region" description="Helical" evidence="1">
    <location>
        <begin position="165"/>
        <end position="184"/>
    </location>
</feature>
<feature type="transmembrane region" description="Helical" evidence="1">
    <location>
        <begin position="52"/>
        <end position="70"/>
    </location>
</feature>
<dbReference type="InterPro" id="IPR026508">
    <property type="entry name" value="TMEM164"/>
</dbReference>
<feature type="transmembrane region" description="Helical" evidence="1">
    <location>
        <begin position="282"/>
        <end position="309"/>
    </location>
</feature>
<organism evidence="2 3">
    <name type="scientific">Capsaspora owczarzaki (strain ATCC 30864)</name>
    <dbReference type="NCBI Taxonomy" id="595528"/>
    <lineage>
        <taxon>Eukaryota</taxon>
        <taxon>Filasterea</taxon>
        <taxon>Capsaspora</taxon>
    </lineage>
</organism>
<keyword evidence="1" id="KW-1133">Transmembrane helix</keyword>
<dbReference type="Pfam" id="PF14808">
    <property type="entry name" value="TMEM164"/>
    <property type="match status" value="1"/>
</dbReference>
<sequence>MQVALDTLTALDEFFFEPIAKHLHSLHPNLPSIADRVTSVQGSWHLSPKQHAIEFVIYNILFALAVWLAAKRLPNWRSVNVVLLLSAFLPLVQFSVSSTHIHQHTTTFSLSSTKRCQVCVCVDVDVDGCCTEKLTENTHIGCWHNSTLVSETTVPLSSRGWFPRLLDALCTVAMLVFYGSAIYYKTVRGHLLFLLQPCHIFSVLLLLLCFWPEKSLKRHVLFHIHIHCLWGALLALVFPDFRDYGMYLEIHFFIMQHLALVIVPLVWVYTGRFPLVSMYGRGFSVTIFAFFVHALYHSFVLASLALYTGNNLNYLMSPPTGILESFGSFYRPVMYAFCLVLTIIVRFVVIGTAAKLLRSKPVDVNANGHFEVYTSPAVQHQHQHQE</sequence>
<dbReference type="PANTHER" id="PTHR20948:SF2">
    <property type="entry name" value="TRANSMEMBRANE PROTEIN 164"/>
    <property type="match status" value="1"/>
</dbReference>
<reference evidence="3" key="1">
    <citation type="submission" date="2011-02" db="EMBL/GenBank/DDBJ databases">
        <title>The Genome Sequence of Capsaspora owczarzaki ATCC 30864.</title>
        <authorList>
            <person name="Russ C."/>
            <person name="Cuomo C."/>
            <person name="Burger G."/>
            <person name="Gray M.W."/>
            <person name="Holland P.W.H."/>
            <person name="King N."/>
            <person name="Lang F.B.F."/>
            <person name="Roger A.J."/>
            <person name="Ruiz-Trillo I."/>
            <person name="Young S.K."/>
            <person name="Zeng Q."/>
            <person name="Gargeya S."/>
            <person name="Alvarado L."/>
            <person name="Berlin A."/>
            <person name="Chapman S.B."/>
            <person name="Chen Z."/>
            <person name="Freedman E."/>
            <person name="Gellesch M."/>
            <person name="Goldberg J."/>
            <person name="Griggs A."/>
            <person name="Gujja S."/>
            <person name="Heilman E."/>
            <person name="Heiman D."/>
            <person name="Howarth C."/>
            <person name="Mehta T."/>
            <person name="Neiman D."/>
            <person name="Pearson M."/>
            <person name="Roberts A."/>
            <person name="Saif S."/>
            <person name="Shea T."/>
            <person name="Shenoy N."/>
            <person name="Sisk P."/>
            <person name="Stolte C."/>
            <person name="Sykes S."/>
            <person name="White J."/>
            <person name="Yandava C."/>
            <person name="Haas B."/>
            <person name="Nusbaum C."/>
            <person name="Birren B."/>
        </authorList>
    </citation>
    <scope>NUCLEOTIDE SEQUENCE</scope>
    <source>
        <strain evidence="3">ATCC 30864</strain>
    </source>
</reference>
<evidence type="ECO:0000313" key="3">
    <source>
        <dbReference type="Proteomes" id="UP000008743"/>
    </source>
</evidence>
<dbReference type="InParanoid" id="A0A0D2WJ51"/>
<keyword evidence="3" id="KW-1185">Reference proteome</keyword>